<evidence type="ECO:0000313" key="3">
    <source>
        <dbReference type="EMBL" id="SDU35425.1"/>
    </source>
</evidence>
<dbReference type="EMBL" id="LT629780">
    <property type="protein sequence ID" value="SDU35425.1"/>
    <property type="molecule type" value="Genomic_DNA"/>
</dbReference>
<reference evidence="4" key="1">
    <citation type="submission" date="2016-10" db="EMBL/GenBank/DDBJ databases">
        <authorList>
            <person name="Varghese N."/>
            <person name="Submissions S."/>
        </authorList>
    </citation>
    <scope>NUCLEOTIDE SEQUENCE [LARGE SCALE GENOMIC DNA]</scope>
    <source>
        <strain evidence="4">CCTCC 2012022</strain>
    </source>
</reference>
<sequence length="372" mass="41544">MASAPLSLFLLGDFMPARGIDQILPHPGDPRLYEDFVHDANDYVALAERRCAVIERPVDFAYPWGDALAEIRRRRPQVRLINLETALTRHGRPEPKGINYRMSPENFPLLQAAGINCCVLANNHVLDWGETGLRDTLDTLRAHDLPWAGAGLDLQQAQAPAVLPLPDGRRLLVFAFGLPDSGIPPHWAAAAHQPGVARLDDLSPRSLGRVAALIGQQRRAGDRVLVSLHWGDNWSFAIPEEQRAFAHALIDRAGVDLIHGHSSHHIKGIEVYRQRLILYGCGDRLNDYEGIESHGVFRGELGLLYFAALGDDGRLLDLEMVPTRLHRLRIEQAADLDRHWLYETLLRECAPLGCTVHVQDGNLRLDWQSAQP</sequence>
<evidence type="ECO:0000313" key="4">
    <source>
        <dbReference type="Proteomes" id="UP000243063"/>
    </source>
</evidence>
<dbReference type="OrthoDB" id="9810718at2"/>
<dbReference type="Gene3D" id="3.60.21.10">
    <property type="match status" value="1"/>
</dbReference>
<dbReference type="PANTHER" id="PTHR33393">
    <property type="entry name" value="POLYGLUTAMINE SYNTHESIS ACCESSORY PROTEIN RV0574C-RELATED"/>
    <property type="match status" value="1"/>
</dbReference>
<evidence type="ECO:0000259" key="2">
    <source>
        <dbReference type="SMART" id="SM00854"/>
    </source>
</evidence>
<dbReference type="SMART" id="SM00854">
    <property type="entry name" value="PGA_cap"/>
    <property type="match status" value="1"/>
</dbReference>
<feature type="domain" description="Capsule synthesis protein CapA" evidence="2">
    <location>
        <begin position="7"/>
        <end position="288"/>
    </location>
</feature>
<dbReference type="AlphaFoldDB" id="A0A1H2HUN3"/>
<protein>
    <submittedName>
        <fullName evidence="3">Poly-gamma-glutamate synthesis protein (Capsule biosynthesis protein)</fullName>
    </submittedName>
</protein>
<comment type="similarity">
    <text evidence="1">Belongs to the CapA family.</text>
</comment>
<dbReference type="RefSeq" id="WP_090215085.1">
    <property type="nucleotide sequence ID" value="NZ_LT629780.1"/>
</dbReference>
<dbReference type="InterPro" id="IPR052169">
    <property type="entry name" value="CW_Biosynth-Accessory"/>
</dbReference>
<gene>
    <name evidence="3" type="ORF">SAMN05216580_2530</name>
</gene>
<name>A0A1H2HUN3_9GAMM</name>
<dbReference type="PANTHER" id="PTHR33393:SF11">
    <property type="entry name" value="POLYGLUTAMINE SYNTHESIS ACCESSORY PROTEIN RV0574C-RELATED"/>
    <property type="match status" value="1"/>
</dbReference>
<dbReference type="InterPro" id="IPR029052">
    <property type="entry name" value="Metallo-depent_PP-like"/>
</dbReference>
<accession>A0A1H2HUN3</accession>
<organism evidence="3 4">
    <name type="scientific">Geopseudomonas guangdongensis</name>
    <dbReference type="NCBI Taxonomy" id="1245526"/>
    <lineage>
        <taxon>Bacteria</taxon>
        <taxon>Pseudomonadati</taxon>
        <taxon>Pseudomonadota</taxon>
        <taxon>Gammaproteobacteria</taxon>
        <taxon>Pseudomonadales</taxon>
        <taxon>Pseudomonadaceae</taxon>
        <taxon>Geopseudomonas</taxon>
    </lineage>
</organism>
<dbReference type="Pfam" id="PF09587">
    <property type="entry name" value="PGA_cap"/>
    <property type="match status" value="1"/>
</dbReference>
<dbReference type="InterPro" id="IPR019079">
    <property type="entry name" value="Capsule_synth_CapA"/>
</dbReference>
<proteinExistence type="inferred from homology"/>
<keyword evidence="4" id="KW-1185">Reference proteome</keyword>
<evidence type="ECO:0000256" key="1">
    <source>
        <dbReference type="ARBA" id="ARBA00005662"/>
    </source>
</evidence>
<dbReference type="CDD" id="cd07381">
    <property type="entry name" value="MPP_CapA"/>
    <property type="match status" value="1"/>
</dbReference>
<dbReference type="SUPFAM" id="SSF56300">
    <property type="entry name" value="Metallo-dependent phosphatases"/>
    <property type="match status" value="1"/>
</dbReference>
<dbReference type="STRING" id="1245526.SAMN05216580_2530"/>
<dbReference type="Proteomes" id="UP000243063">
    <property type="component" value="Chromosome I"/>
</dbReference>